<feature type="region of interest" description="Disordered" evidence="1">
    <location>
        <begin position="1"/>
        <end position="62"/>
    </location>
</feature>
<keyword evidence="3" id="KW-1185">Reference proteome</keyword>
<evidence type="ECO:0000256" key="1">
    <source>
        <dbReference type="SAM" id="MobiDB-lite"/>
    </source>
</evidence>
<name>A0A811VCF4_CERCA</name>
<feature type="compositionally biased region" description="Basic and acidic residues" evidence="1">
    <location>
        <begin position="1"/>
        <end position="21"/>
    </location>
</feature>
<feature type="non-terminal residue" evidence="2">
    <location>
        <position position="1"/>
    </location>
</feature>
<dbReference type="AlphaFoldDB" id="A0A811VCF4"/>
<organism evidence="2 3">
    <name type="scientific">Ceratitis capitata</name>
    <name type="common">Mediterranean fruit fly</name>
    <name type="synonym">Tephritis capitata</name>
    <dbReference type="NCBI Taxonomy" id="7213"/>
    <lineage>
        <taxon>Eukaryota</taxon>
        <taxon>Metazoa</taxon>
        <taxon>Ecdysozoa</taxon>
        <taxon>Arthropoda</taxon>
        <taxon>Hexapoda</taxon>
        <taxon>Insecta</taxon>
        <taxon>Pterygota</taxon>
        <taxon>Neoptera</taxon>
        <taxon>Endopterygota</taxon>
        <taxon>Diptera</taxon>
        <taxon>Brachycera</taxon>
        <taxon>Muscomorpha</taxon>
        <taxon>Tephritoidea</taxon>
        <taxon>Tephritidae</taxon>
        <taxon>Ceratitis</taxon>
        <taxon>Ceratitis</taxon>
    </lineage>
</organism>
<reference evidence="2" key="1">
    <citation type="submission" date="2020-11" db="EMBL/GenBank/DDBJ databases">
        <authorList>
            <person name="Whitehead M."/>
        </authorList>
    </citation>
    <scope>NUCLEOTIDE SEQUENCE</scope>
    <source>
        <strain evidence="2">EGII</strain>
    </source>
</reference>
<gene>
    <name evidence="2" type="ORF">CCAP1982_LOCUS20758</name>
</gene>
<protein>
    <submittedName>
        <fullName evidence="2">(Mediterranean fruit fly) hypothetical protein</fullName>
    </submittedName>
</protein>
<feature type="compositionally biased region" description="Basic and acidic residues" evidence="1">
    <location>
        <begin position="39"/>
        <end position="53"/>
    </location>
</feature>
<evidence type="ECO:0000313" key="2">
    <source>
        <dbReference type="EMBL" id="CAD7012651.1"/>
    </source>
</evidence>
<comment type="caution">
    <text evidence="2">The sequence shown here is derived from an EMBL/GenBank/DDBJ whole genome shotgun (WGS) entry which is preliminary data.</text>
</comment>
<evidence type="ECO:0000313" key="3">
    <source>
        <dbReference type="Proteomes" id="UP000606786"/>
    </source>
</evidence>
<proteinExistence type="predicted"/>
<dbReference type="Proteomes" id="UP000606786">
    <property type="component" value="Unassembled WGS sequence"/>
</dbReference>
<accession>A0A811VCF4</accession>
<sequence>NKKHKCIESLRKCQDQSERSRQRSATAAEEESNSRRRKLTDAIDKCADSENFHRKQQQHQSL</sequence>
<dbReference type="EMBL" id="CAJHJT010000056">
    <property type="protein sequence ID" value="CAD7012651.1"/>
    <property type="molecule type" value="Genomic_DNA"/>
</dbReference>